<dbReference type="InterPro" id="IPR039422">
    <property type="entry name" value="MarR/SlyA-like"/>
</dbReference>
<dbReference type="SMART" id="SM00347">
    <property type="entry name" value="HTH_MARR"/>
    <property type="match status" value="1"/>
</dbReference>
<evidence type="ECO:0000313" key="8">
    <source>
        <dbReference type="Proteomes" id="UP000553459"/>
    </source>
</evidence>
<organism evidence="7 8">
    <name type="scientific">Elizabethkingia argenteiflava</name>
    <dbReference type="NCBI Taxonomy" id="2681556"/>
    <lineage>
        <taxon>Bacteria</taxon>
        <taxon>Pseudomonadati</taxon>
        <taxon>Bacteroidota</taxon>
        <taxon>Flavobacteriia</taxon>
        <taxon>Flavobacteriales</taxon>
        <taxon>Weeksellaceae</taxon>
        <taxon>Elizabethkingia</taxon>
    </lineage>
</organism>
<evidence type="ECO:0000256" key="2">
    <source>
        <dbReference type="ARBA" id="ARBA00022490"/>
    </source>
</evidence>
<dbReference type="InterPro" id="IPR036390">
    <property type="entry name" value="WH_DNA-bd_sf"/>
</dbReference>
<evidence type="ECO:0000259" key="6">
    <source>
        <dbReference type="PROSITE" id="PS50995"/>
    </source>
</evidence>
<evidence type="ECO:0000256" key="3">
    <source>
        <dbReference type="ARBA" id="ARBA00023015"/>
    </source>
</evidence>
<dbReference type="Proteomes" id="UP000553459">
    <property type="component" value="Unassembled WGS sequence"/>
</dbReference>
<dbReference type="PANTHER" id="PTHR33164:SF5">
    <property type="entry name" value="ORGANIC HYDROPEROXIDE RESISTANCE TRANSCRIPTIONAL REGULATOR"/>
    <property type="match status" value="1"/>
</dbReference>
<dbReference type="SUPFAM" id="SSF46785">
    <property type="entry name" value="Winged helix' DNA-binding domain"/>
    <property type="match status" value="1"/>
</dbReference>
<dbReference type="GO" id="GO:0006950">
    <property type="term" value="P:response to stress"/>
    <property type="evidence" value="ECO:0007669"/>
    <property type="project" value="TreeGrafter"/>
</dbReference>
<dbReference type="InterPro" id="IPR036388">
    <property type="entry name" value="WH-like_DNA-bd_sf"/>
</dbReference>
<proteinExistence type="predicted"/>
<evidence type="ECO:0000256" key="4">
    <source>
        <dbReference type="ARBA" id="ARBA00023125"/>
    </source>
</evidence>
<sequence>MEDHLKLKNQLCFPIYAFAKEMVNHYRPLLEELQLTYPQYLVLLILWEETEQTVGQLGEKLFLDTGTLTPLLKRMEQKEMIIRSRSSTDERVVYLSVTQKGALLRKKAEDIPRQLMESMNISEEDLNALKNIITKILNKQK</sequence>
<feature type="domain" description="HTH marR-type" evidence="6">
    <location>
        <begin position="8"/>
        <end position="138"/>
    </location>
</feature>
<protein>
    <submittedName>
        <fullName evidence="7">MarR family transcriptional regulator</fullName>
    </submittedName>
</protein>
<dbReference type="EMBL" id="JAAABJ010000249">
    <property type="protein sequence ID" value="NAW50302.1"/>
    <property type="molecule type" value="Genomic_DNA"/>
</dbReference>
<dbReference type="InterPro" id="IPR000835">
    <property type="entry name" value="HTH_MarR-typ"/>
</dbReference>
<dbReference type="GO" id="GO:0003700">
    <property type="term" value="F:DNA-binding transcription factor activity"/>
    <property type="evidence" value="ECO:0007669"/>
    <property type="project" value="InterPro"/>
</dbReference>
<dbReference type="PROSITE" id="PS50995">
    <property type="entry name" value="HTH_MARR_2"/>
    <property type="match status" value="1"/>
</dbReference>
<evidence type="ECO:0000313" key="7">
    <source>
        <dbReference type="EMBL" id="NAW50302.1"/>
    </source>
</evidence>
<evidence type="ECO:0000256" key="1">
    <source>
        <dbReference type="ARBA" id="ARBA00004496"/>
    </source>
</evidence>
<keyword evidence="3" id="KW-0805">Transcription regulation</keyword>
<dbReference type="GO" id="GO:0005737">
    <property type="term" value="C:cytoplasm"/>
    <property type="evidence" value="ECO:0007669"/>
    <property type="project" value="UniProtKB-SubCell"/>
</dbReference>
<keyword evidence="2" id="KW-0963">Cytoplasm</keyword>
<dbReference type="RefSeq" id="WP_166518657.1">
    <property type="nucleotide sequence ID" value="NZ_JAAABJ010000249.1"/>
</dbReference>
<dbReference type="GO" id="GO:0003677">
    <property type="term" value="F:DNA binding"/>
    <property type="evidence" value="ECO:0007669"/>
    <property type="project" value="UniProtKB-KW"/>
</dbReference>
<dbReference type="AlphaFoldDB" id="A0A845PQ57"/>
<keyword evidence="4" id="KW-0238">DNA-binding</keyword>
<comment type="caution">
    <text evidence="7">The sequence shown here is derived from an EMBL/GenBank/DDBJ whole genome shotgun (WGS) entry which is preliminary data.</text>
</comment>
<dbReference type="Pfam" id="PF22381">
    <property type="entry name" value="Staph_reg_Sar_Rot"/>
    <property type="match status" value="1"/>
</dbReference>
<dbReference type="Gene3D" id="1.10.10.10">
    <property type="entry name" value="Winged helix-like DNA-binding domain superfamily/Winged helix DNA-binding domain"/>
    <property type="match status" value="1"/>
</dbReference>
<dbReference type="PANTHER" id="PTHR33164">
    <property type="entry name" value="TRANSCRIPTIONAL REGULATOR, MARR FAMILY"/>
    <property type="match status" value="1"/>
</dbReference>
<keyword evidence="5" id="KW-0804">Transcription</keyword>
<gene>
    <name evidence="7" type="ORF">GNY06_02495</name>
</gene>
<comment type="subcellular location">
    <subcellularLocation>
        <location evidence="1">Cytoplasm</location>
    </subcellularLocation>
</comment>
<evidence type="ECO:0000256" key="5">
    <source>
        <dbReference type="ARBA" id="ARBA00023163"/>
    </source>
</evidence>
<dbReference type="FunFam" id="1.10.10.10:FF:000163">
    <property type="entry name" value="MarR family transcriptional regulator"/>
    <property type="match status" value="1"/>
</dbReference>
<reference evidence="7 8" key="1">
    <citation type="submission" date="2019-11" db="EMBL/GenBank/DDBJ databases">
        <title>Characterization of Elizabethkingia argenteiflava sp. nov., isolated from inner surface of Soybean Pods.</title>
        <authorList>
            <person name="Mo S."/>
        </authorList>
    </citation>
    <scope>NUCLEOTIDE SEQUENCE [LARGE SCALE GENOMIC DNA]</scope>
    <source>
        <strain evidence="7 8">YB22</strain>
    </source>
</reference>
<name>A0A845PQ57_9FLAO</name>
<dbReference type="InterPro" id="IPR055166">
    <property type="entry name" value="Transc_reg_Sar_Rot_HTH"/>
</dbReference>
<accession>A0A845PQ57</accession>
<keyword evidence="8" id="KW-1185">Reference proteome</keyword>